<dbReference type="SUPFAM" id="SSF48113">
    <property type="entry name" value="Heme-dependent peroxidases"/>
    <property type="match status" value="1"/>
</dbReference>
<evidence type="ECO:0000256" key="1">
    <source>
        <dbReference type="ARBA" id="ARBA00023002"/>
    </source>
</evidence>
<comment type="caution">
    <text evidence="4">The sequence shown here is derived from an EMBL/GenBank/DDBJ whole genome shotgun (WGS) entry which is preliminary data.</text>
</comment>
<comment type="similarity">
    <text evidence="2">Belongs to the peroxidase family.</text>
</comment>
<dbReference type="GO" id="GO:0020037">
    <property type="term" value="F:heme binding"/>
    <property type="evidence" value="ECO:0007669"/>
    <property type="project" value="InterPro"/>
</dbReference>
<evidence type="ECO:0000256" key="2">
    <source>
        <dbReference type="RuleBase" id="RU004241"/>
    </source>
</evidence>
<dbReference type="PANTHER" id="PTHR31356">
    <property type="entry name" value="THYLAKOID LUMENAL 29 KDA PROTEIN, CHLOROPLASTIC-RELATED"/>
    <property type="match status" value="1"/>
</dbReference>
<dbReference type="GO" id="GO:0034599">
    <property type="term" value="P:cellular response to oxidative stress"/>
    <property type="evidence" value="ECO:0007669"/>
    <property type="project" value="InterPro"/>
</dbReference>
<dbReference type="Gene3D" id="1.10.420.10">
    <property type="entry name" value="Peroxidase, domain 2"/>
    <property type="match status" value="1"/>
</dbReference>
<dbReference type="GO" id="GO:0004601">
    <property type="term" value="F:peroxidase activity"/>
    <property type="evidence" value="ECO:0007669"/>
    <property type="project" value="InterPro"/>
</dbReference>
<gene>
    <name evidence="4" type="ORF">NDN08_003035</name>
</gene>
<name>A0AAV8UYZ0_9RHOD</name>
<dbReference type="Proteomes" id="UP001157974">
    <property type="component" value="Unassembled WGS sequence"/>
</dbReference>
<evidence type="ECO:0000313" key="4">
    <source>
        <dbReference type="EMBL" id="KAJ8906542.1"/>
    </source>
</evidence>
<dbReference type="AlphaFoldDB" id="A0AAV8UYZ0"/>
<dbReference type="Gene3D" id="1.10.520.10">
    <property type="match status" value="1"/>
</dbReference>
<dbReference type="InterPro" id="IPR010255">
    <property type="entry name" value="Haem_peroxidase_sf"/>
</dbReference>
<evidence type="ECO:0000313" key="5">
    <source>
        <dbReference type="Proteomes" id="UP001157974"/>
    </source>
</evidence>
<proteinExistence type="inferred from homology"/>
<dbReference type="InterPro" id="IPR044831">
    <property type="entry name" value="Ccp1-like"/>
</dbReference>
<dbReference type="InterPro" id="IPR002207">
    <property type="entry name" value="Peroxidase_I"/>
</dbReference>
<dbReference type="GO" id="GO:0042744">
    <property type="term" value="P:hydrogen peroxide catabolic process"/>
    <property type="evidence" value="ECO:0007669"/>
    <property type="project" value="TreeGrafter"/>
</dbReference>
<dbReference type="GO" id="GO:0000302">
    <property type="term" value="P:response to reactive oxygen species"/>
    <property type="evidence" value="ECO:0007669"/>
    <property type="project" value="TreeGrafter"/>
</dbReference>
<sequence>MVEFETALREDIKTFLSEVPCHPLLVRLAWHDAGTYNHEDKTGGANASIRFEPEILHGANAGLKKAVDFLEPFHAKYPAVSYADLYQLASVVAIEAAGGPVIPFKFGRIDSEACTNDGRLPDATKRMPHLRDVFYRMGLSDKDIVVLSGAHCLGAAHKDRSGFVGAWTTKPLVFDNEYYKNVINGDTKGLLLLDSDKALCDEPELEKLVTTYAEDEGAFFADYIESHIKLSELGFPA</sequence>
<keyword evidence="5" id="KW-1185">Reference proteome</keyword>
<dbReference type="CDD" id="cd00691">
    <property type="entry name" value="ascorbate_peroxidase"/>
    <property type="match status" value="1"/>
</dbReference>
<dbReference type="Pfam" id="PF00141">
    <property type="entry name" value="peroxidase"/>
    <property type="match status" value="1"/>
</dbReference>
<protein>
    <recommendedName>
        <fullName evidence="3">Plant heme peroxidase family profile domain-containing protein</fullName>
    </recommendedName>
</protein>
<dbReference type="PROSITE" id="PS50873">
    <property type="entry name" value="PEROXIDASE_4"/>
    <property type="match status" value="1"/>
</dbReference>
<evidence type="ECO:0000259" key="3">
    <source>
        <dbReference type="PROSITE" id="PS50873"/>
    </source>
</evidence>
<dbReference type="PRINTS" id="PR00459">
    <property type="entry name" value="ASPEROXIDASE"/>
</dbReference>
<dbReference type="PANTHER" id="PTHR31356:SF66">
    <property type="entry name" value="CATALASE-PEROXIDASE"/>
    <property type="match status" value="1"/>
</dbReference>
<feature type="domain" description="Plant heme peroxidase family profile" evidence="3">
    <location>
        <begin position="63"/>
        <end position="237"/>
    </location>
</feature>
<dbReference type="PRINTS" id="PR00458">
    <property type="entry name" value="PEROXIDASE"/>
</dbReference>
<dbReference type="EMBL" id="JAMWBK010000003">
    <property type="protein sequence ID" value="KAJ8906542.1"/>
    <property type="molecule type" value="Genomic_DNA"/>
</dbReference>
<dbReference type="InterPro" id="IPR002016">
    <property type="entry name" value="Haem_peroxidase"/>
</dbReference>
<reference evidence="4 5" key="1">
    <citation type="journal article" date="2023" name="Nat. Commun.">
        <title>Origin of minicircular mitochondrial genomes in red algae.</title>
        <authorList>
            <person name="Lee Y."/>
            <person name="Cho C.H."/>
            <person name="Lee Y.M."/>
            <person name="Park S.I."/>
            <person name="Yang J.H."/>
            <person name="West J.A."/>
            <person name="Bhattacharya D."/>
            <person name="Yoon H.S."/>
        </authorList>
    </citation>
    <scope>NUCLEOTIDE SEQUENCE [LARGE SCALE GENOMIC DNA]</scope>
    <source>
        <strain evidence="4 5">CCMP1338</strain>
        <tissue evidence="4">Whole cell</tissue>
    </source>
</reference>
<accession>A0AAV8UYZ0</accession>
<keyword evidence="1" id="KW-0560">Oxidoreductase</keyword>
<organism evidence="4 5">
    <name type="scientific">Rhodosorus marinus</name>
    <dbReference type="NCBI Taxonomy" id="101924"/>
    <lineage>
        <taxon>Eukaryota</taxon>
        <taxon>Rhodophyta</taxon>
        <taxon>Stylonematophyceae</taxon>
        <taxon>Stylonematales</taxon>
        <taxon>Stylonemataceae</taxon>
        <taxon>Rhodosorus</taxon>
    </lineage>
</organism>